<dbReference type="EMBL" id="MG953201">
    <property type="protein sequence ID" value="QCC26494.1"/>
    <property type="molecule type" value="Genomic_DNA"/>
</dbReference>
<dbReference type="HAMAP" id="MF_04059">
    <property type="entry name" value="ADV_PRO"/>
    <property type="match status" value="1"/>
</dbReference>
<sequence>MAGTTESQLNHLVGAMRLRHRFLGVYDKSFPGFLDPNRAASAIVNTGSRSSGGMHWIAFAYEPLGRKCYMFDPFGWSDRELWKLYKVKYDALLRRTGLSQPDKCIQLVRSVEAVQCPCSAACGLFSALFIASFDRYPNRPMIGNPIIDTVVGVKHEDMYKPAFRAVLHRNQERLYFWLGKENSYFRQHAEELKRETALDTVPENHRE</sequence>
<accession>A0A4Y5G366</accession>
<dbReference type="Gene3D" id="3.40.395.10">
    <property type="entry name" value="Adenoviral Proteinase, Chain A"/>
    <property type="match status" value="1"/>
</dbReference>
<evidence type="ECO:0000256" key="10">
    <source>
        <dbReference type="HAMAP-Rule" id="MF_04059"/>
    </source>
</evidence>
<evidence type="ECO:0000256" key="5">
    <source>
        <dbReference type="ARBA" id="ARBA00022813"/>
    </source>
</evidence>
<evidence type="ECO:0000256" key="1">
    <source>
        <dbReference type="ARBA" id="ARBA00022562"/>
    </source>
</evidence>
<reference evidence="13 14" key="1">
    <citation type="journal article" date="2019" name="Heliyon">
        <title>An emerging new fowl adenovirus genotype.</title>
        <authorList>
            <person name="Kajan G.L."/>
            <person name="Affranio I."/>
            <person name="Tothne Bistyak A."/>
            <person name="Kecskemeti S."/>
            <person name="Benko M."/>
        </authorList>
    </citation>
    <scope>NUCLEOTIDE SEQUENCE [LARGE SCALE GENOMIC DNA]</scope>
    <source>
        <strain evidence="13 14">40440-M/2015 Debrecen</strain>
    </source>
</reference>
<proteinExistence type="evidence at transcript level"/>
<evidence type="ECO:0000313" key="14">
    <source>
        <dbReference type="Proteomes" id="UP000316972"/>
    </source>
</evidence>
<feature type="disulfide bond" description="Interchain (with C-10 in cleaved protease cofactor pVI-C)" evidence="10">
    <location>
        <position position="104"/>
    </location>
</feature>
<keyword evidence="1 10" id="KW-1048">Host nucleus</keyword>
<comment type="similarity">
    <text evidence="10 11">Belongs to the peptidase C5 family.</text>
</comment>
<feature type="active site" evidence="10 12">
    <location>
        <position position="72"/>
    </location>
</feature>
<dbReference type="GO" id="GO:0044423">
    <property type="term" value="C:virion component"/>
    <property type="evidence" value="ECO:0007669"/>
    <property type="project" value="UniProtKB-UniRule"/>
</dbReference>
<evidence type="ECO:0000256" key="7">
    <source>
        <dbReference type="ARBA" id="ARBA00022921"/>
    </source>
</evidence>
<gene>
    <name evidence="10" type="primary">L3</name>
</gene>
<evidence type="ECO:0000313" key="13">
    <source>
        <dbReference type="EMBL" id="QCC26494.1"/>
    </source>
</evidence>
<keyword evidence="2 10" id="KW-0645">Protease</keyword>
<dbReference type="Pfam" id="PF00770">
    <property type="entry name" value="Peptidase_C5"/>
    <property type="match status" value="1"/>
</dbReference>
<comment type="subunit">
    <text evidence="10">Interacts with protease cofactor pVI-C; this interaction is necessary for protease activation.</text>
</comment>
<dbReference type="GO" id="GO:0042025">
    <property type="term" value="C:host cell nucleus"/>
    <property type="evidence" value="ECO:0007669"/>
    <property type="project" value="UniProtKB-SubCell"/>
</dbReference>
<evidence type="ECO:0000256" key="2">
    <source>
        <dbReference type="ARBA" id="ARBA00022670"/>
    </source>
</evidence>
<feature type="active site" evidence="10 12">
    <location>
        <position position="55"/>
    </location>
</feature>
<organism evidence="13 14">
    <name type="scientific">Fowl aviadenovirus B</name>
    <dbReference type="NCBI Taxonomy" id="190062"/>
    <lineage>
        <taxon>Viruses</taxon>
        <taxon>Varidnaviria</taxon>
        <taxon>Bamfordvirae</taxon>
        <taxon>Preplasmiviricota</taxon>
        <taxon>Polisuviricotina</taxon>
        <taxon>Pharingeaviricetes</taxon>
        <taxon>Rowavirales</taxon>
        <taxon>Adenoviridae</taxon>
        <taxon>Aviadenovirus</taxon>
        <taxon>Aviadenovirus quintum</taxon>
    </lineage>
</organism>
<feature type="site" description="Cleavage; by autolysis" evidence="10">
    <location>
        <begin position="52"/>
        <end position="53"/>
    </location>
</feature>
<dbReference type="Proteomes" id="UP000316972">
    <property type="component" value="Segment"/>
</dbReference>
<keyword evidence="7 10" id="KW-0426">Late protein</keyword>
<dbReference type="GO" id="GO:0006508">
    <property type="term" value="P:proteolysis"/>
    <property type="evidence" value="ECO:0007669"/>
    <property type="project" value="UniProtKB-KW"/>
</dbReference>
<keyword evidence="6 10" id="KW-0946">Virion</keyword>
<evidence type="ECO:0000256" key="11">
    <source>
        <dbReference type="PIRNR" id="PIRNR001218"/>
    </source>
</evidence>
<name>A0A4Y5G366_9ADEN</name>
<evidence type="ECO:0000256" key="8">
    <source>
        <dbReference type="ARBA" id="ARBA00023125"/>
    </source>
</evidence>
<evidence type="ECO:0000256" key="6">
    <source>
        <dbReference type="ARBA" id="ARBA00022844"/>
    </source>
</evidence>
<protein>
    <recommendedName>
        <fullName evidence="10">Protease</fullName>
        <ecNumber evidence="10">3.4.22.39</ecNumber>
    </recommendedName>
    <alternativeName>
        <fullName evidence="10">Adenain</fullName>
    </alternativeName>
    <alternativeName>
        <fullName evidence="10">Adenovirus protease</fullName>
        <shortName evidence="10">AVP</shortName>
    </alternativeName>
    <alternativeName>
        <fullName evidence="10">Adenovirus proteinase</fullName>
    </alternativeName>
    <alternativeName>
        <fullName evidence="10">Endoprotease</fullName>
    </alternativeName>
</protein>
<dbReference type="SUPFAM" id="SSF54001">
    <property type="entry name" value="Cysteine proteinases"/>
    <property type="match status" value="1"/>
</dbReference>
<keyword evidence="4 10" id="KW-0788">Thiol protease</keyword>
<evidence type="ECO:0000256" key="12">
    <source>
        <dbReference type="PIRSR" id="PIRSR001218-1"/>
    </source>
</evidence>
<comment type="catalytic activity">
    <reaction evidence="10 11">
        <text>Cleaves proteins of the adenovirus and its host cell at two consensus sites: -Yaa-Xaa-Gly-Gly-|-Xaa- and -Yaa-Xaa-Gly-Xaa-|-Gly- (in which Yaa is Met, Ile or Leu, and Xaa is any amino acid).</text>
        <dbReference type="EC" id="3.4.22.39"/>
    </reaction>
</comment>
<comment type="function">
    <text evidence="10">Cleaves viral precursor proteins (pTP, pIIIa, pVI, pVII, pVIII, and pX) inside newly assembled particles giving rise to mature virions. Protease complexed to its cofactor slides along the viral DNA to specifically locate and cleave the viral precursors. Mature virions have a weakened organization compared to the unmature virions, thereby facilitating subsequent uncoating. Without maturation, the particle lacks infectivity and is unable to uncoat. Late in adenovirus infection, in the cytoplasm, may participate in the cytoskeleton destruction. Cleaves host cell cytoskeletal keratins K7 and K18.</text>
</comment>
<dbReference type="PRINTS" id="PR00703">
    <property type="entry name" value="ADVENDOPTASE"/>
</dbReference>
<keyword evidence="9 10" id="KW-1015">Disulfide bond</keyword>
<dbReference type="GO" id="GO:0003677">
    <property type="term" value="F:DNA binding"/>
    <property type="evidence" value="ECO:0007669"/>
    <property type="project" value="UniProtKB-UniRule"/>
</dbReference>
<keyword evidence="5 10" id="KW-0068">Autocatalytic cleavage</keyword>
<dbReference type="InterPro" id="IPR038765">
    <property type="entry name" value="Papain-like_cys_pep_sf"/>
</dbReference>
<keyword evidence="3 10" id="KW-0378">Hydrolase</keyword>
<keyword evidence="8 10" id="KW-0238">DNA-binding</keyword>
<comment type="activity regulation">
    <text evidence="10">Requires DNA and protease cofactor for maximal activation. Inside nascent virions, becomes partially activated by binding to the viral DNA, allowing it to cleave the cofactor that binds to the protease and fully activates it. Actin, like the viral protease cofactor, seems to act as a cofactor in the cleavage of cytokeratin 18 and of actin itself.</text>
</comment>
<comment type="induction">
    <text evidence="10">Expressed in the late phase of the viral replicative cycle.</text>
</comment>
<feature type="active site" evidence="10 12">
    <location>
        <position position="122"/>
    </location>
</feature>
<dbReference type="GO" id="GO:0004197">
    <property type="term" value="F:cysteine-type endopeptidase activity"/>
    <property type="evidence" value="ECO:0007669"/>
    <property type="project" value="UniProtKB-UniRule"/>
</dbReference>
<comment type="subcellular location">
    <subcellularLocation>
        <location evidence="10">Virion</location>
    </subcellularLocation>
    <subcellularLocation>
        <location evidence="10">Host nucleus</location>
    </subcellularLocation>
    <text evidence="10">Present in about 10 copies per virion.</text>
</comment>
<dbReference type="PIRSF" id="PIRSF001218">
    <property type="entry name" value="Protease_ADV"/>
    <property type="match status" value="1"/>
</dbReference>
<evidence type="ECO:0000256" key="3">
    <source>
        <dbReference type="ARBA" id="ARBA00022801"/>
    </source>
</evidence>
<dbReference type="InterPro" id="IPR000855">
    <property type="entry name" value="Peptidase_C5"/>
</dbReference>
<evidence type="ECO:0000256" key="4">
    <source>
        <dbReference type="ARBA" id="ARBA00022807"/>
    </source>
</evidence>
<comment type="miscellaneous">
    <text evidence="10">All late proteins expressed from the major late promoter are produced by alternative splicing and alternative polyadenylation of the same gene giving rise to non-overlapping ORFs. A leader sequence is present in the N-terminus of all these mRNAs and is recognized by the viral shutoff protein to provide expression although conventional translation via ribosome scanning from the cap has been shut off in the host cell.</text>
</comment>
<dbReference type="EC" id="3.4.22.39" evidence="10"/>
<evidence type="ECO:0000256" key="9">
    <source>
        <dbReference type="ARBA" id="ARBA00023157"/>
    </source>
</evidence>